<name>A0A427A4W9_ENSVE</name>
<reference evidence="1 2" key="1">
    <citation type="journal article" date="2014" name="Agronomy (Basel)">
        <title>A Draft Genome Sequence for Ensete ventricosum, the Drought-Tolerant Tree Against Hunger.</title>
        <authorList>
            <person name="Harrison J."/>
            <person name="Moore K.A."/>
            <person name="Paszkiewicz K."/>
            <person name="Jones T."/>
            <person name="Grant M."/>
            <person name="Ambacheew D."/>
            <person name="Muzemil S."/>
            <person name="Studholme D.J."/>
        </authorList>
    </citation>
    <scope>NUCLEOTIDE SEQUENCE [LARGE SCALE GENOMIC DNA]</scope>
</reference>
<sequence length="150" mass="16668">MTQLKVVKDEDPIMPRWSAIAGSNQFWIEDLLSGEYLCGALHPTLANLDGARDDRAWLEGDVLSLIEATMLLEAELKDEGAKAVVSYKASRGFEYGLEKMGRSATSSVTRWHSSGYGASIRKYRSSKTHLLSAPRMDLRQPFNDSSPSEK</sequence>
<organism evidence="1 2">
    <name type="scientific">Ensete ventricosum</name>
    <name type="common">Abyssinian banana</name>
    <name type="synonym">Musa ensete</name>
    <dbReference type="NCBI Taxonomy" id="4639"/>
    <lineage>
        <taxon>Eukaryota</taxon>
        <taxon>Viridiplantae</taxon>
        <taxon>Streptophyta</taxon>
        <taxon>Embryophyta</taxon>
        <taxon>Tracheophyta</taxon>
        <taxon>Spermatophyta</taxon>
        <taxon>Magnoliopsida</taxon>
        <taxon>Liliopsida</taxon>
        <taxon>Zingiberales</taxon>
        <taxon>Musaceae</taxon>
        <taxon>Ensete</taxon>
    </lineage>
</organism>
<evidence type="ECO:0000313" key="2">
    <source>
        <dbReference type="Proteomes" id="UP000287651"/>
    </source>
</evidence>
<gene>
    <name evidence="1" type="ORF">B296_00031876</name>
</gene>
<proteinExistence type="predicted"/>
<dbReference type="EMBL" id="AMZH03003753">
    <property type="protein sequence ID" value="RRT71282.1"/>
    <property type="molecule type" value="Genomic_DNA"/>
</dbReference>
<dbReference type="AlphaFoldDB" id="A0A427A4W9"/>
<evidence type="ECO:0000313" key="1">
    <source>
        <dbReference type="EMBL" id="RRT71282.1"/>
    </source>
</evidence>
<protein>
    <submittedName>
        <fullName evidence="1">Uncharacterized protein</fullName>
    </submittedName>
</protein>
<dbReference type="Proteomes" id="UP000287651">
    <property type="component" value="Unassembled WGS sequence"/>
</dbReference>
<comment type="caution">
    <text evidence="1">The sequence shown here is derived from an EMBL/GenBank/DDBJ whole genome shotgun (WGS) entry which is preliminary data.</text>
</comment>
<accession>A0A427A4W9</accession>